<feature type="domain" description="Reverse transcriptase" evidence="1">
    <location>
        <begin position="11"/>
        <end position="282"/>
    </location>
</feature>
<dbReference type="InterPro" id="IPR000477">
    <property type="entry name" value="RT_dom"/>
</dbReference>
<feature type="non-terminal residue" evidence="2">
    <location>
        <position position="1"/>
    </location>
</feature>
<dbReference type="EMBL" id="GECU01022109">
    <property type="protein sequence ID" value="JAS85597.1"/>
    <property type="molecule type" value="Transcribed_RNA"/>
</dbReference>
<proteinExistence type="predicted"/>
<reference evidence="2" key="1">
    <citation type="submission" date="2015-11" db="EMBL/GenBank/DDBJ databases">
        <title>De novo transcriptome assembly of four potential Pierce s Disease insect vectors from Arizona vineyards.</title>
        <authorList>
            <person name="Tassone E.E."/>
        </authorList>
    </citation>
    <scope>NUCLEOTIDE SEQUENCE</scope>
</reference>
<evidence type="ECO:0000259" key="1">
    <source>
        <dbReference type="PROSITE" id="PS50878"/>
    </source>
</evidence>
<dbReference type="CDD" id="cd01650">
    <property type="entry name" value="RT_nLTR_like"/>
    <property type="match status" value="1"/>
</dbReference>
<organism evidence="2">
    <name type="scientific">Homalodisca liturata</name>
    <dbReference type="NCBI Taxonomy" id="320908"/>
    <lineage>
        <taxon>Eukaryota</taxon>
        <taxon>Metazoa</taxon>
        <taxon>Ecdysozoa</taxon>
        <taxon>Arthropoda</taxon>
        <taxon>Hexapoda</taxon>
        <taxon>Insecta</taxon>
        <taxon>Pterygota</taxon>
        <taxon>Neoptera</taxon>
        <taxon>Paraneoptera</taxon>
        <taxon>Hemiptera</taxon>
        <taxon>Auchenorrhyncha</taxon>
        <taxon>Membracoidea</taxon>
        <taxon>Cicadellidae</taxon>
        <taxon>Cicadellinae</taxon>
        <taxon>Proconiini</taxon>
        <taxon>Homalodisca</taxon>
    </lineage>
</organism>
<protein>
    <recommendedName>
        <fullName evidence="1">Reverse transcriptase domain-containing protein</fullName>
    </recommendedName>
</protein>
<gene>
    <name evidence="2" type="ORF">g.2798</name>
</gene>
<dbReference type="PANTHER" id="PTHR33332">
    <property type="entry name" value="REVERSE TRANSCRIPTASE DOMAIN-CONTAINING PROTEIN"/>
    <property type="match status" value="1"/>
</dbReference>
<feature type="non-terminal residue" evidence="2">
    <location>
        <position position="309"/>
    </location>
</feature>
<dbReference type="GO" id="GO:0071897">
    <property type="term" value="P:DNA biosynthetic process"/>
    <property type="evidence" value="ECO:0007669"/>
    <property type="project" value="UniProtKB-ARBA"/>
</dbReference>
<dbReference type="InterPro" id="IPR043502">
    <property type="entry name" value="DNA/RNA_pol_sf"/>
</dbReference>
<accession>A0A1B6IFC8</accession>
<dbReference type="PROSITE" id="PS50878">
    <property type="entry name" value="RT_POL"/>
    <property type="match status" value="1"/>
</dbReference>
<evidence type="ECO:0000313" key="2">
    <source>
        <dbReference type="EMBL" id="JAS85597.1"/>
    </source>
</evidence>
<dbReference type="AlphaFoldDB" id="A0A1B6IFC8"/>
<dbReference type="Pfam" id="PF00078">
    <property type="entry name" value="RVT_1"/>
    <property type="match status" value="1"/>
</dbReference>
<name>A0A1B6IFC8_9HEMI</name>
<sequence>CSGVITHLINKSLMDGCYPTAWKKSVVVPLPKVPNASTASQFRPISLLPTISKVMEKVVTEQIISYIENEKIVSETQSGFRRGFSTCSALLNMVDEVCRARNNKMCSVVAALDYRQAFDSVNHDVLLAKLKFYGFDDLSLRWFSSYLRGRSQVTKVDGQFSEWLPKAVGVPQGSCLGPILFILYVAGLDSQLNFCSLHAYADDCQLLLSYHPSEANEAGIQLRNDLLAVSEWSEDHGLRLNPEKCSVMHFGKQTLNADMGNISLNSVDLLRCDRLKILGVSIDSELTFNSQIELIHRRVMCKLRMLYRL</sequence>
<dbReference type="SUPFAM" id="SSF56672">
    <property type="entry name" value="DNA/RNA polymerases"/>
    <property type="match status" value="1"/>
</dbReference>